<evidence type="ECO:0000313" key="1">
    <source>
        <dbReference type="EMBL" id="CAG6484298.1"/>
    </source>
</evidence>
<sequence>MGQFSTQVKPPAGFNHTWPRVPLLPPANVLLFQRGELCGGPRYFRVGTTIPTSPPTTEPNHCKLRTELNSVSSFGAPLAQFGVEICTITRKWHHAARVTGE</sequence>
<organism evidence="1">
    <name type="scientific">Culex pipiens</name>
    <name type="common">House mosquito</name>
    <dbReference type="NCBI Taxonomy" id="7175"/>
    <lineage>
        <taxon>Eukaryota</taxon>
        <taxon>Metazoa</taxon>
        <taxon>Ecdysozoa</taxon>
        <taxon>Arthropoda</taxon>
        <taxon>Hexapoda</taxon>
        <taxon>Insecta</taxon>
        <taxon>Pterygota</taxon>
        <taxon>Neoptera</taxon>
        <taxon>Endopterygota</taxon>
        <taxon>Diptera</taxon>
        <taxon>Nematocera</taxon>
        <taxon>Culicoidea</taxon>
        <taxon>Culicidae</taxon>
        <taxon>Culicinae</taxon>
        <taxon>Culicini</taxon>
        <taxon>Culex</taxon>
        <taxon>Culex</taxon>
    </lineage>
</organism>
<reference evidence="1" key="1">
    <citation type="submission" date="2021-05" db="EMBL/GenBank/DDBJ databases">
        <authorList>
            <person name="Alioto T."/>
            <person name="Alioto T."/>
            <person name="Gomez Garrido J."/>
        </authorList>
    </citation>
    <scope>NUCLEOTIDE SEQUENCE</scope>
</reference>
<accession>A0A8D8BYN6</accession>
<proteinExistence type="predicted"/>
<dbReference type="AlphaFoldDB" id="A0A8D8BYN6"/>
<protein>
    <submittedName>
        <fullName evidence="1">(northern house mosquito) hypothetical protein</fullName>
    </submittedName>
</protein>
<dbReference type="EMBL" id="HBUE01098976">
    <property type="protein sequence ID" value="CAG6484298.1"/>
    <property type="molecule type" value="Transcribed_RNA"/>
</dbReference>
<name>A0A8D8BYN6_CULPI</name>